<evidence type="ECO:0008006" key="4">
    <source>
        <dbReference type="Google" id="ProtNLM"/>
    </source>
</evidence>
<feature type="region of interest" description="Disordered" evidence="1">
    <location>
        <begin position="146"/>
        <end position="193"/>
    </location>
</feature>
<dbReference type="AlphaFoldDB" id="A0A917YGW6"/>
<dbReference type="EMBL" id="BMLP01000001">
    <property type="protein sequence ID" value="GGO26426.1"/>
    <property type="molecule type" value="Genomic_DNA"/>
</dbReference>
<dbReference type="Proteomes" id="UP000598196">
    <property type="component" value="Unassembled WGS sequence"/>
</dbReference>
<organism evidence="2 3">
    <name type="scientific">Gemmobacter aquaticus</name>
    <dbReference type="NCBI Taxonomy" id="490185"/>
    <lineage>
        <taxon>Bacteria</taxon>
        <taxon>Pseudomonadati</taxon>
        <taxon>Pseudomonadota</taxon>
        <taxon>Alphaproteobacteria</taxon>
        <taxon>Rhodobacterales</taxon>
        <taxon>Paracoccaceae</taxon>
        <taxon>Gemmobacter</taxon>
    </lineage>
</organism>
<evidence type="ECO:0000313" key="2">
    <source>
        <dbReference type="EMBL" id="GGO26426.1"/>
    </source>
</evidence>
<accession>A0A917YGW6</accession>
<evidence type="ECO:0000256" key="1">
    <source>
        <dbReference type="SAM" id="MobiDB-lite"/>
    </source>
</evidence>
<gene>
    <name evidence="2" type="ORF">GCM10010991_07110</name>
</gene>
<evidence type="ECO:0000313" key="3">
    <source>
        <dbReference type="Proteomes" id="UP000598196"/>
    </source>
</evidence>
<dbReference type="RefSeq" id="WP_146285517.1">
    <property type="nucleotide sequence ID" value="NZ_BMLP01000001.1"/>
</dbReference>
<reference evidence="2 3" key="1">
    <citation type="journal article" date="2014" name="Int. J. Syst. Evol. Microbiol.">
        <title>Complete genome sequence of Corynebacterium casei LMG S-19264T (=DSM 44701T), isolated from a smear-ripened cheese.</title>
        <authorList>
            <consortium name="US DOE Joint Genome Institute (JGI-PGF)"/>
            <person name="Walter F."/>
            <person name="Albersmeier A."/>
            <person name="Kalinowski J."/>
            <person name="Ruckert C."/>
        </authorList>
    </citation>
    <scope>NUCLEOTIDE SEQUENCE [LARGE SCALE GENOMIC DNA]</scope>
    <source>
        <strain evidence="2 3">CGMCC 1.7029</strain>
    </source>
</reference>
<proteinExistence type="predicted"/>
<feature type="region of interest" description="Disordered" evidence="1">
    <location>
        <begin position="99"/>
        <end position="122"/>
    </location>
</feature>
<comment type="caution">
    <text evidence="2">The sequence shown here is derived from an EMBL/GenBank/DDBJ whole genome shotgun (WGS) entry which is preliminary data.</text>
</comment>
<dbReference type="OrthoDB" id="7875768at2"/>
<keyword evidence="3" id="KW-1185">Reference proteome</keyword>
<protein>
    <recommendedName>
        <fullName evidence="4">DUF2497 domain-containing protein</fullName>
    </recommendedName>
</protein>
<name>A0A917YGW6_9RHOB</name>
<sequence>MSEPMTSVEIEDVLASIRRLVSEDLRPPIPAQRPAAVGADTGLGKLVLTPALRVHDTTAGPMVLGKSDIAAVEAPPPSLGHVVSQLGARVDGDDWEAEAPFTDTDWSEGSSTEPDDEPRQAPLAEVVPFVLAHERRLQAAWRDGAWAEPRKDATGPSPEPVVEEATEAAETFAEASVPPAPLVEEPERSTDPLDAAELQPEAEVSSLDAAEEELAADVEEHLTARAMNEVPRVFAPGDADDFDEEALREVVRDIIRDELQGALGERITRAVRKLVRTEIQRMLIARDVQ</sequence>